<keyword evidence="2" id="KW-0001">2Fe-2S</keyword>
<evidence type="ECO:0000256" key="7">
    <source>
        <dbReference type="ARBA" id="ARBA00023304"/>
    </source>
</evidence>
<dbReference type="GO" id="GO:0051537">
    <property type="term" value="F:2 iron, 2 sulfur cluster binding"/>
    <property type="evidence" value="ECO:0007669"/>
    <property type="project" value="UniProtKB-KW"/>
</dbReference>
<dbReference type="Proteomes" id="UP000502508">
    <property type="component" value="Chromosome"/>
</dbReference>
<keyword evidence="6" id="KW-0456">Lyase</keyword>
<dbReference type="PANTHER" id="PTHR43183">
    <property type="entry name" value="HYPOTHETICAL DIHYDROXYACID DEHYDRATASE (EUROFUNG)-RELATED"/>
    <property type="match status" value="1"/>
</dbReference>
<dbReference type="PANTHER" id="PTHR43183:SF1">
    <property type="entry name" value="HYPOTHETICAL DIHYDROXY-ACID DEHYDRATASE (EUROFUNG)-RELATED"/>
    <property type="match status" value="1"/>
</dbReference>
<dbReference type="GO" id="GO:0009082">
    <property type="term" value="P:branched-chain amino acid biosynthetic process"/>
    <property type="evidence" value="ECO:0007669"/>
    <property type="project" value="UniProtKB-KW"/>
</dbReference>
<feature type="compositionally biased region" description="Low complexity" evidence="8">
    <location>
        <begin position="106"/>
        <end position="122"/>
    </location>
</feature>
<evidence type="ECO:0000256" key="5">
    <source>
        <dbReference type="ARBA" id="ARBA00023014"/>
    </source>
</evidence>
<comment type="similarity">
    <text evidence="1">Belongs to the IlvD/Edd family.</text>
</comment>
<keyword evidence="7" id="KW-0100">Branched-chain amino acid biosynthesis</keyword>
<evidence type="ECO:0000256" key="8">
    <source>
        <dbReference type="SAM" id="MobiDB-lite"/>
    </source>
</evidence>
<feature type="domain" description="Dihydroxy-acid/6-phosphogluconate dehydratase N-terminal" evidence="9">
    <location>
        <begin position="38"/>
        <end position="82"/>
    </location>
</feature>
<organism evidence="10 11">
    <name type="scientific">Phytohabitans flavus</name>
    <dbReference type="NCBI Taxonomy" id="1076124"/>
    <lineage>
        <taxon>Bacteria</taxon>
        <taxon>Bacillati</taxon>
        <taxon>Actinomycetota</taxon>
        <taxon>Actinomycetes</taxon>
        <taxon>Micromonosporales</taxon>
        <taxon>Micromonosporaceae</taxon>
    </lineage>
</organism>
<dbReference type="SUPFAM" id="SSF143975">
    <property type="entry name" value="IlvD/EDD N-terminal domain-like"/>
    <property type="match status" value="1"/>
</dbReference>
<keyword evidence="11" id="KW-1185">Reference proteome</keyword>
<reference evidence="10 11" key="1">
    <citation type="submission" date="2020-03" db="EMBL/GenBank/DDBJ databases">
        <title>Whole genome shotgun sequence of Phytohabitans flavus NBRC 107702.</title>
        <authorList>
            <person name="Komaki H."/>
            <person name="Tamura T."/>
        </authorList>
    </citation>
    <scope>NUCLEOTIDE SEQUENCE [LARGE SCALE GENOMIC DNA]</scope>
    <source>
        <strain evidence="10 11">NBRC 107702</strain>
    </source>
</reference>
<dbReference type="InterPro" id="IPR037237">
    <property type="entry name" value="IlvD/EDD_N"/>
</dbReference>
<evidence type="ECO:0000256" key="2">
    <source>
        <dbReference type="ARBA" id="ARBA00022714"/>
    </source>
</evidence>
<keyword evidence="3" id="KW-0479">Metal-binding</keyword>
<accession>A0A6F8XLX9</accession>
<name>A0A6F8XLX9_9ACTN</name>
<dbReference type="InterPro" id="IPR052352">
    <property type="entry name" value="Sugar_Degrad_Dehydratases"/>
</dbReference>
<sequence>MTTGFAHGLTSYGDRGFSRYLRQAFLASAGYGEDDWDRPVVGIAHTISDYVTCHRQMPELVERVRRGVEAAGGIAMAFPVTPLARSSWHRRRCCCATWRRWKPRNSSAPSRWTRSSSSAAATRRYRPS</sequence>
<reference evidence="10 11" key="2">
    <citation type="submission" date="2020-03" db="EMBL/GenBank/DDBJ databases">
        <authorList>
            <person name="Ichikawa N."/>
            <person name="Kimura A."/>
            <person name="Kitahashi Y."/>
            <person name="Uohara A."/>
        </authorList>
    </citation>
    <scope>NUCLEOTIDE SEQUENCE [LARGE SCALE GENOMIC DNA]</scope>
    <source>
        <strain evidence="10 11">NBRC 107702</strain>
    </source>
</reference>
<keyword evidence="7" id="KW-0028">Amino-acid biosynthesis</keyword>
<dbReference type="Pfam" id="PF00920">
    <property type="entry name" value="ILVD_EDD_N"/>
    <property type="match status" value="1"/>
</dbReference>
<dbReference type="AlphaFoldDB" id="A0A6F8XLX9"/>
<evidence type="ECO:0000313" key="10">
    <source>
        <dbReference type="EMBL" id="BCB74813.1"/>
    </source>
</evidence>
<protein>
    <recommendedName>
        <fullName evidence="9">Dihydroxy-acid/6-phosphogluconate dehydratase N-terminal domain-containing protein</fullName>
    </recommendedName>
</protein>
<proteinExistence type="inferred from homology"/>
<feature type="region of interest" description="Disordered" evidence="8">
    <location>
        <begin position="103"/>
        <end position="128"/>
    </location>
</feature>
<evidence type="ECO:0000313" key="11">
    <source>
        <dbReference type="Proteomes" id="UP000502508"/>
    </source>
</evidence>
<dbReference type="GO" id="GO:0046872">
    <property type="term" value="F:metal ion binding"/>
    <property type="evidence" value="ECO:0007669"/>
    <property type="project" value="UniProtKB-KW"/>
</dbReference>
<dbReference type="RefSeq" id="WP_197937996.1">
    <property type="nucleotide sequence ID" value="NZ_AP022870.1"/>
</dbReference>
<evidence type="ECO:0000256" key="4">
    <source>
        <dbReference type="ARBA" id="ARBA00023004"/>
    </source>
</evidence>
<evidence type="ECO:0000256" key="1">
    <source>
        <dbReference type="ARBA" id="ARBA00006486"/>
    </source>
</evidence>
<dbReference type="InterPro" id="IPR000581">
    <property type="entry name" value="ILV_EDD_N"/>
</dbReference>
<dbReference type="GO" id="GO:0016829">
    <property type="term" value="F:lyase activity"/>
    <property type="evidence" value="ECO:0007669"/>
    <property type="project" value="UniProtKB-KW"/>
</dbReference>
<dbReference type="EMBL" id="AP022870">
    <property type="protein sequence ID" value="BCB74813.1"/>
    <property type="molecule type" value="Genomic_DNA"/>
</dbReference>
<keyword evidence="5" id="KW-0411">Iron-sulfur</keyword>
<evidence type="ECO:0000256" key="3">
    <source>
        <dbReference type="ARBA" id="ARBA00022723"/>
    </source>
</evidence>
<dbReference type="KEGG" id="pfla:Pflav_012230"/>
<evidence type="ECO:0000259" key="9">
    <source>
        <dbReference type="Pfam" id="PF00920"/>
    </source>
</evidence>
<gene>
    <name evidence="10" type="ORF">Pflav_012230</name>
</gene>
<evidence type="ECO:0000256" key="6">
    <source>
        <dbReference type="ARBA" id="ARBA00023239"/>
    </source>
</evidence>
<keyword evidence="4" id="KW-0408">Iron</keyword>